<gene>
    <name evidence="2" type="ORF">POL25_02405</name>
</gene>
<proteinExistence type="predicted"/>
<feature type="compositionally biased region" description="Low complexity" evidence="1">
    <location>
        <begin position="49"/>
        <end position="58"/>
    </location>
</feature>
<dbReference type="Proteomes" id="UP001221686">
    <property type="component" value="Unassembled WGS sequence"/>
</dbReference>
<evidence type="ECO:0008006" key="4">
    <source>
        <dbReference type="Google" id="ProtNLM"/>
    </source>
</evidence>
<sequence length="375" mass="41070">MRPVRPARSPRPGSSRERATPCPRLVALSLGLVAALPACSTAQDRSPEARPVPVAEAPKQPVAEAPKQPPMASFARMLPGSWRVTNPNGTSQTDTWYPGPGDLSLRVETDGTDGSGSPWRELVVLFWHPGRAQVRLLGFNPYARSVAEGHITFAGDSAEAEIVMHQTPGRRDLVQRWSFAGPDNYREALLERRGAGGLGLLAEWDYFRVPTPAAIVRTDPPPTASERLQDLVALVGPTWQARGEWAGGGAFDLQTSFTWIPYADVIHARTTARTESGESKHLLDAYLYHHTGADQLRCLALSDRGGVYEGDVTVHAGGALQLDLKGHEDDRATLHAVRLEFEPDGALRQRVWSLAGDDRTLVLDARHERRERQAE</sequence>
<evidence type="ECO:0000256" key="1">
    <source>
        <dbReference type="SAM" id="MobiDB-lite"/>
    </source>
</evidence>
<dbReference type="EMBL" id="JAQNDL010000001">
    <property type="protein sequence ID" value="MDC0715725.1"/>
    <property type="molecule type" value="Genomic_DNA"/>
</dbReference>
<feature type="compositionally biased region" description="Low complexity" evidence="1">
    <location>
        <begin position="1"/>
        <end position="13"/>
    </location>
</feature>
<accession>A0ABT5DPZ3</accession>
<evidence type="ECO:0000313" key="3">
    <source>
        <dbReference type="Proteomes" id="UP001221686"/>
    </source>
</evidence>
<organism evidence="2 3">
    <name type="scientific">Nannocystis bainbridge</name>
    <dbReference type="NCBI Taxonomy" id="2995303"/>
    <lineage>
        <taxon>Bacteria</taxon>
        <taxon>Pseudomonadati</taxon>
        <taxon>Myxococcota</taxon>
        <taxon>Polyangia</taxon>
        <taxon>Nannocystales</taxon>
        <taxon>Nannocystaceae</taxon>
        <taxon>Nannocystis</taxon>
    </lineage>
</organism>
<feature type="region of interest" description="Disordered" evidence="1">
    <location>
        <begin position="1"/>
        <end position="22"/>
    </location>
</feature>
<protein>
    <recommendedName>
        <fullName evidence="4">Lipocalin-like domain-containing protein</fullName>
    </recommendedName>
</protein>
<name>A0ABT5DPZ3_9BACT</name>
<keyword evidence="3" id="KW-1185">Reference proteome</keyword>
<feature type="region of interest" description="Disordered" evidence="1">
    <location>
        <begin position="42"/>
        <end position="73"/>
    </location>
</feature>
<comment type="caution">
    <text evidence="2">The sequence shown here is derived from an EMBL/GenBank/DDBJ whole genome shotgun (WGS) entry which is preliminary data.</text>
</comment>
<reference evidence="2 3" key="1">
    <citation type="submission" date="2022-11" db="EMBL/GenBank/DDBJ databases">
        <title>Minimal conservation of predation-associated metabolite biosynthetic gene clusters underscores biosynthetic potential of Myxococcota including descriptions for ten novel species: Archangium lansinium sp. nov., Myxococcus landrumus sp. nov., Nannocystis bai.</title>
        <authorList>
            <person name="Ahearne A."/>
            <person name="Stevens C."/>
            <person name="Dowd S."/>
        </authorList>
    </citation>
    <scope>NUCLEOTIDE SEQUENCE [LARGE SCALE GENOMIC DNA]</scope>
    <source>
        <strain evidence="2 3">BB15-2</strain>
    </source>
</reference>
<evidence type="ECO:0000313" key="2">
    <source>
        <dbReference type="EMBL" id="MDC0715725.1"/>
    </source>
</evidence>